<organism evidence="6 7">
    <name type="scientific">Cereibacter sphaeroides</name>
    <name type="common">Rhodobacter sphaeroides</name>
    <dbReference type="NCBI Taxonomy" id="1063"/>
    <lineage>
        <taxon>Bacteria</taxon>
        <taxon>Pseudomonadati</taxon>
        <taxon>Pseudomonadota</taxon>
        <taxon>Alphaproteobacteria</taxon>
        <taxon>Rhodobacterales</taxon>
        <taxon>Paracoccaceae</taxon>
        <taxon>Cereibacter</taxon>
    </lineage>
</organism>
<dbReference type="InterPro" id="IPR005119">
    <property type="entry name" value="LysR_subst-bd"/>
</dbReference>
<dbReference type="InterPro" id="IPR036388">
    <property type="entry name" value="WH-like_DNA-bd_sf"/>
</dbReference>
<accession>A0A2W5UNV0</accession>
<dbReference type="EMBL" id="QFQS01000001">
    <property type="protein sequence ID" value="PZQ99500.1"/>
    <property type="molecule type" value="Genomic_DNA"/>
</dbReference>
<evidence type="ECO:0000259" key="5">
    <source>
        <dbReference type="PROSITE" id="PS50931"/>
    </source>
</evidence>
<dbReference type="PRINTS" id="PR00039">
    <property type="entry name" value="HTHLYSR"/>
</dbReference>
<name>A0A2W5UNV0_CERSP</name>
<dbReference type="Gene3D" id="3.40.190.10">
    <property type="entry name" value="Periplasmic binding protein-like II"/>
    <property type="match status" value="2"/>
</dbReference>
<dbReference type="GO" id="GO:0032993">
    <property type="term" value="C:protein-DNA complex"/>
    <property type="evidence" value="ECO:0007669"/>
    <property type="project" value="TreeGrafter"/>
</dbReference>
<keyword evidence="2" id="KW-0805">Transcription regulation</keyword>
<evidence type="ECO:0000256" key="2">
    <source>
        <dbReference type="ARBA" id="ARBA00023015"/>
    </source>
</evidence>
<evidence type="ECO:0000256" key="1">
    <source>
        <dbReference type="ARBA" id="ARBA00009437"/>
    </source>
</evidence>
<keyword evidence="4" id="KW-0804">Transcription</keyword>
<proteinExistence type="inferred from homology"/>
<evidence type="ECO:0000313" key="6">
    <source>
        <dbReference type="EMBL" id="PZQ99500.1"/>
    </source>
</evidence>
<sequence>MLSISLRQLEYATAILSHGGVTAAAEAMNVSQPALSVALAQLEAALGRPLFLRRAGRMVPTSFGTAWLEQAARQLQGLERLMQGQDSASSPVRLAVFEDLAPDLLAPLMAYAAKELPDVVIDPQVMGFEALFTAMVRGQIDLALTWDLGLPPDLPRNVLARIAPHAVMAPHHPLAAHDRLTLAQAANEPLVLTDQGLSIDHMRALFTARGLSAKVAHRSATLELMRSFAANGLGLGLSYTRPAPEVSSDGRPLVTRPIADAGTEPIVLAHPSGDTLSTAARRLASSLTALPPLAKTGRYGKG</sequence>
<reference evidence="6 7" key="1">
    <citation type="submission" date="2017-08" db="EMBL/GenBank/DDBJ databases">
        <title>Infants hospitalized years apart are colonized by the same room-sourced microbial strains.</title>
        <authorList>
            <person name="Brooks B."/>
            <person name="Olm M.R."/>
            <person name="Firek B.A."/>
            <person name="Baker R."/>
            <person name="Thomas B.C."/>
            <person name="Morowitz M.J."/>
            <person name="Banfield J.F."/>
        </authorList>
    </citation>
    <scope>NUCLEOTIDE SEQUENCE [LARGE SCALE GENOMIC DNA]</scope>
    <source>
        <strain evidence="6">S2_003_000_R2_11</strain>
    </source>
</reference>
<dbReference type="GO" id="GO:0003700">
    <property type="term" value="F:DNA-binding transcription factor activity"/>
    <property type="evidence" value="ECO:0007669"/>
    <property type="project" value="InterPro"/>
</dbReference>
<dbReference type="GO" id="GO:0003677">
    <property type="term" value="F:DNA binding"/>
    <property type="evidence" value="ECO:0007669"/>
    <property type="project" value="UniProtKB-KW"/>
</dbReference>
<evidence type="ECO:0000256" key="3">
    <source>
        <dbReference type="ARBA" id="ARBA00023125"/>
    </source>
</evidence>
<dbReference type="PANTHER" id="PTHR30346">
    <property type="entry name" value="TRANSCRIPTIONAL DUAL REGULATOR HCAR-RELATED"/>
    <property type="match status" value="1"/>
</dbReference>
<dbReference type="SUPFAM" id="SSF53850">
    <property type="entry name" value="Periplasmic binding protein-like II"/>
    <property type="match status" value="1"/>
</dbReference>
<dbReference type="InterPro" id="IPR000847">
    <property type="entry name" value="LysR_HTH_N"/>
</dbReference>
<dbReference type="SUPFAM" id="SSF46785">
    <property type="entry name" value="Winged helix' DNA-binding domain"/>
    <property type="match status" value="1"/>
</dbReference>
<dbReference type="PROSITE" id="PS50931">
    <property type="entry name" value="HTH_LYSR"/>
    <property type="match status" value="1"/>
</dbReference>
<dbReference type="InterPro" id="IPR036390">
    <property type="entry name" value="WH_DNA-bd_sf"/>
</dbReference>
<dbReference type="PANTHER" id="PTHR30346:SF28">
    <property type="entry name" value="HTH-TYPE TRANSCRIPTIONAL REGULATOR CYNR"/>
    <property type="match status" value="1"/>
</dbReference>
<dbReference type="Pfam" id="PF00126">
    <property type="entry name" value="HTH_1"/>
    <property type="match status" value="1"/>
</dbReference>
<dbReference type="Proteomes" id="UP000248975">
    <property type="component" value="Unassembled WGS sequence"/>
</dbReference>
<gene>
    <name evidence="6" type="ORF">DI533_02180</name>
</gene>
<dbReference type="AlphaFoldDB" id="A0A2W5UNV0"/>
<keyword evidence="3" id="KW-0238">DNA-binding</keyword>
<dbReference type="Gene3D" id="1.10.10.10">
    <property type="entry name" value="Winged helix-like DNA-binding domain superfamily/Winged helix DNA-binding domain"/>
    <property type="match status" value="1"/>
</dbReference>
<evidence type="ECO:0000313" key="7">
    <source>
        <dbReference type="Proteomes" id="UP000248975"/>
    </source>
</evidence>
<evidence type="ECO:0000256" key="4">
    <source>
        <dbReference type="ARBA" id="ARBA00023163"/>
    </source>
</evidence>
<feature type="domain" description="HTH lysR-type" evidence="5">
    <location>
        <begin position="4"/>
        <end position="61"/>
    </location>
</feature>
<dbReference type="Pfam" id="PF03466">
    <property type="entry name" value="LysR_substrate"/>
    <property type="match status" value="1"/>
</dbReference>
<comment type="similarity">
    <text evidence="1">Belongs to the LysR transcriptional regulatory family.</text>
</comment>
<protein>
    <submittedName>
        <fullName evidence="6">LysR family transcriptional regulator</fullName>
    </submittedName>
</protein>
<comment type="caution">
    <text evidence="6">The sequence shown here is derived from an EMBL/GenBank/DDBJ whole genome shotgun (WGS) entry which is preliminary data.</text>
</comment>